<gene>
    <name evidence="1" type="ORF">DI53_2968</name>
</gene>
<accession>A0A0B8SZQ9</accession>
<dbReference type="Proteomes" id="UP000031802">
    <property type="component" value="Unassembled WGS sequence"/>
</dbReference>
<reference evidence="2" key="1">
    <citation type="submission" date="2014-04" db="EMBL/GenBank/DDBJ databases">
        <title>Whole-Genome optical mapping and complete genome sequence of Sphingobacterium deserti sp. nov., a new spaces isolated from desert in the west of China.</title>
        <authorList>
            <person name="Teng C."/>
            <person name="Zhou Z."/>
            <person name="Li X."/>
            <person name="Chen M."/>
            <person name="Lin M."/>
            <person name="Wang L."/>
            <person name="Su S."/>
            <person name="Zhang C."/>
            <person name="Zhang W."/>
        </authorList>
    </citation>
    <scope>NUCLEOTIDE SEQUENCE [LARGE SCALE GENOMIC DNA]</scope>
    <source>
        <strain evidence="2">ACCC05744</strain>
    </source>
</reference>
<dbReference type="AlphaFoldDB" id="A0A0B8SZQ9"/>
<evidence type="ECO:0000313" key="1">
    <source>
        <dbReference type="EMBL" id="KGE13437.1"/>
    </source>
</evidence>
<proteinExistence type="predicted"/>
<protein>
    <submittedName>
        <fullName evidence="1">Uncharacterized protein</fullName>
    </submittedName>
</protein>
<reference evidence="1 2" key="2">
    <citation type="journal article" date="2015" name="PLoS ONE">
        <title>Whole-Genome Optical Mapping and Finished Genome Sequence of Sphingobacterium deserti sp. nov., a New Species Isolated from the Western Desert of China.</title>
        <authorList>
            <person name="Teng C."/>
            <person name="Zhou Z."/>
            <person name="Molnar I."/>
            <person name="Li X."/>
            <person name="Tang R."/>
            <person name="Chen M."/>
            <person name="Wang L."/>
            <person name="Su S."/>
            <person name="Zhang W."/>
            <person name="Lin M."/>
        </authorList>
    </citation>
    <scope>NUCLEOTIDE SEQUENCE [LARGE SCALE GENOMIC DNA]</scope>
    <source>
        <strain evidence="2">ACCC05744</strain>
    </source>
</reference>
<evidence type="ECO:0000313" key="2">
    <source>
        <dbReference type="Proteomes" id="UP000031802"/>
    </source>
</evidence>
<name>A0A0B8SZQ9_9SPHI</name>
<dbReference type="EMBL" id="JJMU01000053">
    <property type="protein sequence ID" value="KGE13437.1"/>
    <property type="molecule type" value="Genomic_DNA"/>
</dbReference>
<organism evidence="1 2">
    <name type="scientific">Sphingobacterium deserti</name>
    <dbReference type="NCBI Taxonomy" id="1229276"/>
    <lineage>
        <taxon>Bacteria</taxon>
        <taxon>Pseudomonadati</taxon>
        <taxon>Bacteroidota</taxon>
        <taxon>Sphingobacteriia</taxon>
        <taxon>Sphingobacteriales</taxon>
        <taxon>Sphingobacteriaceae</taxon>
        <taxon>Sphingobacterium</taxon>
    </lineage>
</organism>
<dbReference type="STRING" id="1229276.DI53_2968"/>
<keyword evidence="2" id="KW-1185">Reference proteome</keyword>
<comment type="caution">
    <text evidence="1">The sequence shown here is derived from an EMBL/GenBank/DDBJ whole genome shotgun (WGS) entry which is preliminary data.</text>
</comment>
<sequence length="51" mass="6024">MKLLNNGYLYLVFYIKKGANFYLTPFHDYFESILYTEKLSPHAHVRLALGL</sequence>